<dbReference type="PANTHER" id="PTHR13593">
    <property type="match status" value="1"/>
</dbReference>
<keyword evidence="1" id="KW-0472">Membrane</keyword>
<dbReference type="InterPro" id="IPR051057">
    <property type="entry name" value="PI-PLC_domain"/>
</dbReference>
<dbReference type="GO" id="GO:0008081">
    <property type="term" value="F:phosphoric diester hydrolase activity"/>
    <property type="evidence" value="ECO:0007669"/>
    <property type="project" value="InterPro"/>
</dbReference>
<dbReference type="Gene3D" id="3.20.20.190">
    <property type="entry name" value="Phosphatidylinositol (PI) phosphodiesterase"/>
    <property type="match status" value="1"/>
</dbReference>
<reference evidence="3" key="1">
    <citation type="submission" date="2000-04" db="EMBL/GenBank/DDBJ databases">
        <title>Sequencing of two ORFs adjacent to CaLIG4 in Chromosome 2 from Candida albicans.</title>
        <authorList>
            <person name="Andaluz E."/>
            <person name="Rubio Coque J."/>
            <person name="Larriba G."/>
        </authorList>
    </citation>
    <scope>NUCLEOTIDE SEQUENCE</scope>
</reference>
<proteinExistence type="predicted"/>
<evidence type="ECO:0000259" key="2">
    <source>
        <dbReference type="SMART" id="SM00148"/>
    </source>
</evidence>
<dbReference type="SMR" id="Q9P866"/>
<feature type="domain" description="Phosphatidylinositol-specific phospholipase C X" evidence="2">
    <location>
        <begin position="59"/>
        <end position="212"/>
    </location>
</feature>
<evidence type="ECO:0000256" key="1">
    <source>
        <dbReference type="SAM" id="Phobius"/>
    </source>
</evidence>
<keyword evidence="1" id="KW-0812">Transmembrane</keyword>
<dbReference type="SMART" id="SM00148">
    <property type="entry name" value="PLCXc"/>
    <property type="match status" value="1"/>
</dbReference>
<dbReference type="VEuPathDB" id="FungiDB:CAWG_04071"/>
<dbReference type="AlphaFoldDB" id="Q9P866"/>
<accession>Q9P866</accession>
<dbReference type="Pfam" id="PF00388">
    <property type="entry name" value="PI-PLC-X"/>
    <property type="match status" value="1"/>
</dbReference>
<dbReference type="GO" id="GO:0006629">
    <property type="term" value="P:lipid metabolic process"/>
    <property type="evidence" value="ECO:0007669"/>
    <property type="project" value="InterPro"/>
</dbReference>
<dbReference type="PANTHER" id="PTHR13593:SF113">
    <property type="entry name" value="SI:DKEY-266F7.9"/>
    <property type="match status" value="1"/>
</dbReference>
<name>Q9P866_CANAX</name>
<dbReference type="InterPro" id="IPR000909">
    <property type="entry name" value="PLipase_C_PInositol-sp_X_dom"/>
</dbReference>
<dbReference type="EMBL" id="AJ277538">
    <property type="protein sequence ID" value="CAB92911.1"/>
    <property type="molecule type" value="Genomic_DNA"/>
</dbReference>
<gene>
    <name evidence="3" type="primary">pi-PLC</name>
</gene>
<protein>
    <submittedName>
        <fullName evidence="3">Phosphatidylinositol phospholipase C</fullName>
    </submittedName>
</protein>
<sequence length="343" mass="39781">MKLYYSHLEFHFYIYFRLILQNLFFIFSFFIPSFFYQSIGFYFNNLLNMVDYKTWLKDIDNNTRISKLSIPGTHNSAACHTALPSVQCQGASVTEQLEHGVRFLDIRVGKLFVGNDVKDLQVIHGKFPVKIPFPLKLKDTLEEVYKFLAHNSSETVIVSIKQEGSDDWDNSQDEFGKLIWDRYVNPNKDRWYLNTDIPKLGDARGKAILFRRFGVQDEQLKKQFGFSASSWTYNTTNDDRGQFVVQDFCEVNTADDLPKKIDYVKDLAKRAQDYTSKGDDKVFLNFTSASNFFDQSCWPQPIAEAMIKGNIQETFHKGVGIIVLDYAETDNWKLPEALIDTNF</sequence>
<keyword evidence="1" id="KW-1133">Transmembrane helix</keyword>
<evidence type="ECO:0000313" key="3">
    <source>
        <dbReference type="EMBL" id="CAB92911.1"/>
    </source>
</evidence>
<dbReference type="PROSITE" id="PS50007">
    <property type="entry name" value="PIPLC_X_DOMAIN"/>
    <property type="match status" value="1"/>
</dbReference>
<dbReference type="FunFam" id="3.20.20.190:FF:000074">
    <property type="entry name" value="Phosphatidylinositol-specific phospholipase c, putative"/>
    <property type="match status" value="1"/>
</dbReference>
<organism evidence="3">
    <name type="scientific">Candida albicans</name>
    <name type="common">Yeast</name>
    <dbReference type="NCBI Taxonomy" id="5476"/>
    <lineage>
        <taxon>Eukaryota</taxon>
        <taxon>Fungi</taxon>
        <taxon>Dikarya</taxon>
        <taxon>Ascomycota</taxon>
        <taxon>Saccharomycotina</taxon>
        <taxon>Pichiomycetes</taxon>
        <taxon>Debaryomycetaceae</taxon>
        <taxon>Candida/Lodderomyces clade</taxon>
        <taxon>Candida</taxon>
    </lineage>
</organism>
<dbReference type="CDD" id="cd08586">
    <property type="entry name" value="PI-PLCc_BcPLC_like"/>
    <property type="match status" value="1"/>
</dbReference>
<dbReference type="SUPFAM" id="SSF51695">
    <property type="entry name" value="PLC-like phosphodiesterases"/>
    <property type="match status" value="1"/>
</dbReference>
<dbReference type="InterPro" id="IPR017946">
    <property type="entry name" value="PLC-like_Pdiesterase_TIM-brl"/>
</dbReference>
<dbReference type="VEuPathDB" id="FungiDB:C2_03040W_A"/>
<feature type="transmembrane region" description="Helical" evidence="1">
    <location>
        <begin position="12"/>
        <end position="36"/>
    </location>
</feature>